<dbReference type="Gene3D" id="3.50.30.40">
    <property type="entry name" value="Ribonuclease E inhibitor RraA/RraA-like"/>
    <property type="match status" value="1"/>
</dbReference>
<dbReference type="SUPFAM" id="SSF89562">
    <property type="entry name" value="RraA-like"/>
    <property type="match status" value="1"/>
</dbReference>
<dbReference type="InterPro" id="IPR005493">
    <property type="entry name" value="RraA/RraA-like"/>
</dbReference>
<keyword evidence="13" id="KW-0460">Magnesium</keyword>
<evidence type="ECO:0000256" key="7">
    <source>
        <dbReference type="ARBA" id="ARBA00016549"/>
    </source>
</evidence>
<evidence type="ECO:0000256" key="4">
    <source>
        <dbReference type="ARBA" id="ARBA00011233"/>
    </source>
</evidence>
<comment type="caution">
    <text evidence="14">The sequence shown here is derived from an EMBL/GenBank/DDBJ whole genome shotgun (WGS) entry which is preliminary data.</text>
</comment>
<name>A0A7J5AZ46_9MICO</name>
<comment type="subunit">
    <text evidence="4">Homotrimer.</text>
</comment>
<evidence type="ECO:0000313" key="15">
    <source>
        <dbReference type="Proteomes" id="UP000490386"/>
    </source>
</evidence>
<organism evidence="14 15">
    <name type="scientific">Pseudoclavibacter terrae</name>
    <dbReference type="NCBI Taxonomy" id="1530195"/>
    <lineage>
        <taxon>Bacteria</taxon>
        <taxon>Bacillati</taxon>
        <taxon>Actinomycetota</taxon>
        <taxon>Actinomycetes</taxon>
        <taxon>Micrococcales</taxon>
        <taxon>Microbacteriaceae</taxon>
        <taxon>Pseudoclavibacter</taxon>
    </lineage>
</organism>
<feature type="binding site" evidence="13">
    <location>
        <position position="129"/>
    </location>
    <ligand>
        <name>substrate</name>
    </ligand>
</feature>
<evidence type="ECO:0000256" key="3">
    <source>
        <dbReference type="ARBA" id="ARBA00008621"/>
    </source>
</evidence>
<keyword evidence="13" id="KW-0479">Metal-binding</keyword>
<gene>
    <name evidence="14" type="ORF">F8O03_14865</name>
</gene>
<evidence type="ECO:0000256" key="8">
    <source>
        <dbReference type="ARBA" id="ARBA00025046"/>
    </source>
</evidence>
<evidence type="ECO:0000256" key="9">
    <source>
        <dbReference type="ARBA" id="ARBA00029596"/>
    </source>
</evidence>
<dbReference type="AlphaFoldDB" id="A0A7J5AZ46"/>
<dbReference type="GO" id="GO:0008948">
    <property type="term" value="F:oxaloacetate decarboxylase activity"/>
    <property type="evidence" value="ECO:0007669"/>
    <property type="project" value="UniProtKB-EC"/>
</dbReference>
<evidence type="ECO:0000256" key="6">
    <source>
        <dbReference type="ARBA" id="ARBA00012947"/>
    </source>
</evidence>
<dbReference type="NCBIfam" id="NF004850">
    <property type="entry name" value="PRK06201.1"/>
    <property type="match status" value="1"/>
</dbReference>
<evidence type="ECO:0000313" key="14">
    <source>
        <dbReference type="EMBL" id="KAB1636841.1"/>
    </source>
</evidence>
<feature type="binding site" evidence="13">
    <location>
        <begin position="107"/>
        <end position="110"/>
    </location>
    <ligand>
        <name>substrate</name>
    </ligand>
</feature>
<dbReference type="CDD" id="cd16841">
    <property type="entry name" value="RraA_family"/>
    <property type="match status" value="1"/>
</dbReference>
<dbReference type="PANTHER" id="PTHR33254">
    <property type="entry name" value="4-HYDROXY-4-METHYL-2-OXOGLUTARATE ALDOLASE 3-RELATED"/>
    <property type="match status" value="1"/>
</dbReference>
<dbReference type="OrthoDB" id="943692at2"/>
<accession>A0A7J5AZ46</accession>
<sequence length="233" mass="24525">MTEQDPTAAPAWPTGYFIGERAPDLPASLIDAFREIPVAVAGDCLGRSVGALGLHAYHGDAPLSGQAVTVKIRPGDNLMVHKAMMDAHAGDVIVIEGGGDLSQAVIGGLIRTSAIAKRLGGFVIDGALRDVAEWREGGMPAYARGHTHRGPTKDGPGQINVPVSIAGLVVNPGDLVLGDLDGVLAVPAQRAESLLQDARRHLDREARIRKHNEEGTADPERFNALLRQKGLPV</sequence>
<dbReference type="GO" id="GO:0046872">
    <property type="term" value="F:metal ion binding"/>
    <property type="evidence" value="ECO:0007669"/>
    <property type="project" value="UniProtKB-KW"/>
</dbReference>
<feature type="binding site" evidence="13">
    <location>
        <position position="130"/>
    </location>
    <ligand>
        <name>Mg(2+)</name>
        <dbReference type="ChEBI" id="CHEBI:18420"/>
    </ligand>
</feature>
<dbReference type="RefSeq" id="WP_151424557.1">
    <property type="nucleotide sequence ID" value="NZ_WBJX01000005.1"/>
</dbReference>
<reference evidence="14 15" key="1">
    <citation type="submission" date="2019-09" db="EMBL/GenBank/DDBJ databases">
        <title>Phylogeny of genus Pseudoclavibacter and closely related genus.</title>
        <authorList>
            <person name="Li Y."/>
        </authorList>
    </citation>
    <scope>NUCLEOTIDE SEQUENCE [LARGE SCALE GENOMIC DNA]</scope>
    <source>
        <strain evidence="14 15">THG-MD12</strain>
    </source>
</reference>
<comment type="cofactor">
    <cofactor evidence="2">
        <name>a divalent metal cation</name>
        <dbReference type="ChEBI" id="CHEBI:60240"/>
    </cofactor>
</comment>
<dbReference type="Pfam" id="PF03737">
    <property type="entry name" value="RraA-like"/>
    <property type="match status" value="1"/>
</dbReference>
<evidence type="ECO:0000256" key="12">
    <source>
        <dbReference type="ARBA" id="ARBA00047973"/>
    </source>
</evidence>
<dbReference type="InterPro" id="IPR036704">
    <property type="entry name" value="RraA/RraA-like_sf"/>
</dbReference>
<dbReference type="GO" id="GO:0047443">
    <property type="term" value="F:4-hydroxy-4-methyl-2-oxoglutarate aldolase activity"/>
    <property type="evidence" value="ECO:0007669"/>
    <property type="project" value="UniProtKB-EC"/>
</dbReference>
<dbReference type="EC" id="4.1.3.17" evidence="5"/>
<evidence type="ECO:0000256" key="13">
    <source>
        <dbReference type="PIRSR" id="PIRSR605493-1"/>
    </source>
</evidence>
<dbReference type="EMBL" id="WBJX01000005">
    <property type="protein sequence ID" value="KAB1636841.1"/>
    <property type="molecule type" value="Genomic_DNA"/>
</dbReference>
<protein>
    <recommendedName>
        <fullName evidence="7">Putative 4-hydroxy-4-methyl-2-oxoglutarate aldolase</fullName>
        <ecNumber evidence="6">4.1.1.112</ecNumber>
        <ecNumber evidence="5">4.1.3.17</ecNumber>
    </recommendedName>
    <alternativeName>
        <fullName evidence="11">Oxaloacetate decarboxylase</fullName>
    </alternativeName>
    <alternativeName>
        <fullName evidence="9">Regulator of ribonuclease activity homolog</fullName>
    </alternativeName>
    <alternativeName>
        <fullName evidence="10">RraA-like protein</fullName>
    </alternativeName>
</protein>
<evidence type="ECO:0000256" key="2">
    <source>
        <dbReference type="ARBA" id="ARBA00001968"/>
    </source>
</evidence>
<comment type="catalytic activity">
    <reaction evidence="1">
        <text>4-hydroxy-4-methyl-2-oxoglutarate = 2 pyruvate</text>
        <dbReference type="Rhea" id="RHEA:22748"/>
        <dbReference type="ChEBI" id="CHEBI:15361"/>
        <dbReference type="ChEBI" id="CHEBI:58276"/>
        <dbReference type="EC" id="4.1.3.17"/>
    </reaction>
</comment>
<evidence type="ECO:0000256" key="5">
    <source>
        <dbReference type="ARBA" id="ARBA00012213"/>
    </source>
</evidence>
<keyword evidence="15" id="KW-1185">Reference proteome</keyword>
<evidence type="ECO:0000256" key="11">
    <source>
        <dbReference type="ARBA" id="ARBA00032305"/>
    </source>
</evidence>
<dbReference type="PANTHER" id="PTHR33254:SF4">
    <property type="entry name" value="4-HYDROXY-4-METHYL-2-OXOGLUTARATE ALDOLASE 3-RELATED"/>
    <property type="match status" value="1"/>
</dbReference>
<comment type="catalytic activity">
    <reaction evidence="12">
        <text>oxaloacetate + H(+) = pyruvate + CO2</text>
        <dbReference type="Rhea" id="RHEA:15641"/>
        <dbReference type="ChEBI" id="CHEBI:15361"/>
        <dbReference type="ChEBI" id="CHEBI:15378"/>
        <dbReference type="ChEBI" id="CHEBI:16452"/>
        <dbReference type="ChEBI" id="CHEBI:16526"/>
        <dbReference type="EC" id="4.1.1.112"/>
    </reaction>
</comment>
<evidence type="ECO:0000256" key="10">
    <source>
        <dbReference type="ARBA" id="ARBA00030169"/>
    </source>
</evidence>
<dbReference type="EC" id="4.1.1.112" evidence="6"/>
<evidence type="ECO:0000256" key="1">
    <source>
        <dbReference type="ARBA" id="ARBA00001342"/>
    </source>
</evidence>
<dbReference type="Proteomes" id="UP000490386">
    <property type="component" value="Unassembled WGS sequence"/>
</dbReference>
<comment type="similarity">
    <text evidence="3">Belongs to the class II aldolase/RraA-like family.</text>
</comment>
<proteinExistence type="inferred from homology"/>
<comment type="cofactor">
    <cofactor evidence="13">
        <name>Mg(2+)</name>
        <dbReference type="ChEBI" id="CHEBI:18420"/>
    </cofactor>
</comment>
<comment type="function">
    <text evidence="8">Catalyzes the aldol cleavage of 4-hydroxy-4-methyl-2-oxoglutarate (HMG) into 2 molecules of pyruvate. Also contains a secondary oxaloacetate (OAA) decarboxylase activity due to the common pyruvate enolate transition state formed following C-C bond cleavage in the retro-aldol and decarboxylation reactions.</text>
</comment>